<proteinExistence type="predicted"/>
<organism evidence="2">
    <name type="scientific">Octactis speculum</name>
    <dbReference type="NCBI Taxonomy" id="3111310"/>
    <lineage>
        <taxon>Eukaryota</taxon>
        <taxon>Sar</taxon>
        <taxon>Stramenopiles</taxon>
        <taxon>Ochrophyta</taxon>
        <taxon>Dictyochophyceae</taxon>
        <taxon>Dictyochales</taxon>
        <taxon>Dictyochaceae</taxon>
        <taxon>Octactis</taxon>
    </lineage>
</organism>
<accession>A0A7S2GEG6</accession>
<dbReference type="EMBL" id="HBGS01038505">
    <property type="protein sequence ID" value="CAD9446809.1"/>
    <property type="molecule type" value="Transcribed_RNA"/>
</dbReference>
<protein>
    <submittedName>
        <fullName evidence="2">Uncharacterized protein</fullName>
    </submittedName>
</protein>
<evidence type="ECO:0000256" key="1">
    <source>
        <dbReference type="SAM" id="MobiDB-lite"/>
    </source>
</evidence>
<name>A0A7S2GEG6_9STRA</name>
<sequence length="444" mass="48588">MGFSIRLPRAASYLDENLISTHLWDRLSNAILKALFTSLTQFPIPLDDDDLEIAAYHLYKFMVWLHPGAFLINPEDQEAVANFAQYFAVHVDQYEIYVFTPPSEGIAHRISAVLRGSLMPPPIVMDSYSRYPNAGTEGFWARLHQGTWRLVDGFDAEFCIDSPPVGPLGNLEGQDLVVNVAQGFDMLDEGANRRVLDKYVYGTPVAEDSEKAMTAWAMYETIDEAIEGAERAVAEALRGLENCKGVDGSDGDNMPKREEGEYVTTLDIGLTSASTGHGRLDAHDNDFGPPGQGCFGVPSVSTDLVGNYLLDVLGSGPPLHNHLLNTLLLEREALGDSACQIYTDDQAVSPGNLEGQDPVVLRGSLMPPPIATLFGGTPASDPRGMRPSRQPLGRETRSDGKIISDGRFRENNPSGKKLAAHASNQFAKHRIKPQDYLEALARVF</sequence>
<evidence type="ECO:0000313" key="2">
    <source>
        <dbReference type="EMBL" id="CAD9446809.1"/>
    </source>
</evidence>
<gene>
    <name evidence="2" type="ORF">DSPE1174_LOCUS19932</name>
</gene>
<reference evidence="2" key="1">
    <citation type="submission" date="2021-01" db="EMBL/GenBank/DDBJ databases">
        <authorList>
            <person name="Corre E."/>
            <person name="Pelletier E."/>
            <person name="Niang G."/>
            <person name="Scheremetjew M."/>
            <person name="Finn R."/>
            <person name="Kale V."/>
            <person name="Holt S."/>
            <person name="Cochrane G."/>
            <person name="Meng A."/>
            <person name="Brown T."/>
            <person name="Cohen L."/>
        </authorList>
    </citation>
    <scope>NUCLEOTIDE SEQUENCE</scope>
    <source>
        <strain evidence="2">CCMP1381</strain>
    </source>
</reference>
<feature type="region of interest" description="Disordered" evidence="1">
    <location>
        <begin position="374"/>
        <end position="415"/>
    </location>
</feature>
<dbReference type="AlphaFoldDB" id="A0A7S2GEG6"/>
<feature type="compositionally biased region" description="Basic and acidic residues" evidence="1">
    <location>
        <begin position="392"/>
        <end position="410"/>
    </location>
</feature>